<dbReference type="EMBL" id="SRMF01000003">
    <property type="protein sequence ID" value="TGG93237.1"/>
    <property type="molecule type" value="Genomic_DNA"/>
</dbReference>
<dbReference type="Proteomes" id="UP000297475">
    <property type="component" value="Unassembled WGS sequence"/>
</dbReference>
<organism evidence="2 3">
    <name type="scientific">Natronospirillum operosum</name>
    <dbReference type="NCBI Taxonomy" id="2759953"/>
    <lineage>
        <taxon>Bacteria</taxon>
        <taxon>Pseudomonadati</taxon>
        <taxon>Pseudomonadota</taxon>
        <taxon>Gammaproteobacteria</taxon>
        <taxon>Oceanospirillales</taxon>
        <taxon>Natronospirillaceae</taxon>
        <taxon>Natronospirillum</taxon>
    </lineage>
</organism>
<dbReference type="AlphaFoldDB" id="A0A4Z0W791"/>
<reference evidence="2 3" key="1">
    <citation type="submission" date="2019-04" db="EMBL/GenBank/DDBJ databases">
        <title>Natronospirillum operosus gen. nov., sp. nov., a haloalkaliphilic satellite isolated from decaying biomass of laboratory culture of cyanobacterium Geitlerinema sp. and proposal of Natronospirillaceae fam. nov. and Saccharospirillaceae fam. nov.</title>
        <authorList>
            <person name="Kevbrin V."/>
            <person name="Boltyanskaya Y."/>
            <person name="Koziaeva V."/>
            <person name="Grouzdev D.S."/>
            <person name="Park M."/>
            <person name="Cho J."/>
        </authorList>
    </citation>
    <scope>NUCLEOTIDE SEQUENCE [LARGE SCALE GENOMIC DNA]</scope>
    <source>
        <strain evidence="2 3">G-116</strain>
    </source>
</reference>
<comment type="caution">
    <text evidence="2">The sequence shown here is derived from an EMBL/GenBank/DDBJ whole genome shotgun (WGS) entry which is preliminary data.</text>
</comment>
<evidence type="ECO:0000256" key="1">
    <source>
        <dbReference type="SAM" id="MobiDB-lite"/>
    </source>
</evidence>
<gene>
    <name evidence="2" type="ORF">E4656_09255</name>
</gene>
<accession>A0A4Z0W791</accession>
<keyword evidence="3" id="KW-1185">Reference proteome</keyword>
<evidence type="ECO:0000313" key="3">
    <source>
        <dbReference type="Proteomes" id="UP000297475"/>
    </source>
</evidence>
<feature type="compositionally biased region" description="Low complexity" evidence="1">
    <location>
        <begin position="68"/>
        <end position="83"/>
    </location>
</feature>
<protein>
    <submittedName>
        <fullName evidence="2">Uncharacterized protein</fullName>
    </submittedName>
</protein>
<feature type="region of interest" description="Disordered" evidence="1">
    <location>
        <begin position="38"/>
        <end position="92"/>
    </location>
</feature>
<sequence length="441" mass="48786">MVSRSILILAILAGVLGAGAVWLSQSTIIPTEPAAIMPAPEPLPEPPATSSAAPTATPELLPAPLPETPATAPAAPEDPSAEPLTPPQGDWLDPYYGLQDPDDIEAVRALLVLADAMDFNRFWQHIEPLAGRGNNFAQYLTLAFRDFLVLDDSLLQYGFVEEPYLNQERRNRESPNWLHWLFADWQPSWQPGSNQLAEAFDRALAGNHAAQTLLISQPGWFQGQAGLDSNLEELLGNLAGNPYLQLQNLTRVNATTLNEAGTDDAVMAGLAARLNSSAHPLSQWLAEQFNDTRQSPAQQRSQLLDLAQRGYLTAIQEVRQLALTGRGRWGNEDNTPVSLNDAIQVHLQLESQHPTNPLVSVALCELYLAQGDYQASWNYLHKFAYTDDWAEEVEDYSCMAGNHQAYGDLMVERGVVTEAQWQQHLDTIDERRRRIRNQSAG</sequence>
<name>A0A4Z0W791_9GAMM</name>
<evidence type="ECO:0000313" key="2">
    <source>
        <dbReference type="EMBL" id="TGG93237.1"/>
    </source>
</evidence>
<proteinExistence type="predicted"/>
<feature type="compositionally biased region" description="Low complexity" evidence="1">
    <location>
        <begin position="48"/>
        <end position="60"/>
    </location>
</feature>
<dbReference type="RefSeq" id="WP_135482947.1">
    <property type="nucleotide sequence ID" value="NZ_SRMF01000003.1"/>
</dbReference>